<feature type="transmembrane region" description="Helical" evidence="1">
    <location>
        <begin position="63"/>
        <end position="82"/>
    </location>
</feature>
<keyword evidence="1" id="KW-1133">Transmembrane helix</keyword>
<sequence>MTSADTLRTEDRPGVRLPTLWRGARCRCPRCGRGRVLHSYLKVREACAVCGTRFGHLRVDDGAAWLALSLVGLLVFPALMYVEIAHQPDVTLTIIGAVLAALVLTLVLLPVSKGIILAVLWALERKGNTVPDQ</sequence>
<keyword evidence="3" id="KW-1185">Reference proteome</keyword>
<evidence type="ECO:0000313" key="3">
    <source>
        <dbReference type="Proteomes" id="UP000009881"/>
    </source>
</evidence>
<evidence type="ECO:0000313" key="2">
    <source>
        <dbReference type="EMBL" id="EKV32071.1"/>
    </source>
</evidence>
<name>K9HUY5_9PROT</name>
<dbReference type="eggNOG" id="COG5349">
    <property type="taxonomic scope" value="Bacteria"/>
</dbReference>
<dbReference type="InterPro" id="IPR009325">
    <property type="entry name" value="DUF983"/>
</dbReference>
<dbReference type="OrthoDB" id="9799456at2"/>
<accession>K9HUY5</accession>
<protein>
    <recommendedName>
        <fullName evidence="4">DUF983 domain-containing protein</fullName>
    </recommendedName>
</protein>
<evidence type="ECO:0008006" key="4">
    <source>
        <dbReference type="Google" id="ProtNLM"/>
    </source>
</evidence>
<keyword evidence="1" id="KW-0472">Membrane</keyword>
<organism evidence="2 3">
    <name type="scientific">Caenispirillum salinarum AK4</name>
    <dbReference type="NCBI Taxonomy" id="1238182"/>
    <lineage>
        <taxon>Bacteria</taxon>
        <taxon>Pseudomonadati</taxon>
        <taxon>Pseudomonadota</taxon>
        <taxon>Alphaproteobacteria</taxon>
        <taxon>Rhodospirillales</taxon>
        <taxon>Novispirillaceae</taxon>
        <taxon>Caenispirillum</taxon>
    </lineage>
</organism>
<dbReference type="STRING" id="1238182.C882_3135"/>
<dbReference type="AlphaFoldDB" id="K9HUY5"/>
<reference evidence="2 3" key="1">
    <citation type="journal article" date="2013" name="Genome Announc.">
        <title>Draft Genome Sequence of an Alphaproteobacterium, Caenispirillum salinarum AK4(T), Isolated from a Solar Saltern.</title>
        <authorList>
            <person name="Khatri I."/>
            <person name="Singh A."/>
            <person name="Korpole S."/>
            <person name="Pinnaka A.K."/>
            <person name="Subramanian S."/>
        </authorList>
    </citation>
    <scope>NUCLEOTIDE SEQUENCE [LARGE SCALE GENOMIC DNA]</scope>
    <source>
        <strain evidence="2 3">AK4</strain>
    </source>
</reference>
<dbReference type="Pfam" id="PF06170">
    <property type="entry name" value="DUF983"/>
    <property type="match status" value="1"/>
</dbReference>
<feature type="transmembrane region" description="Helical" evidence="1">
    <location>
        <begin position="94"/>
        <end position="123"/>
    </location>
</feature>
<comment type="caution">
    <text evidence="2">The sequence shown here is derived from an EMBL/GenBank/DDBJ whole genome shotgun (WGS) entry which is preliminary data.</text>
</comment>
<dbReference type="RefSeq" id="WP_009539332.1">
    <property type="nucleotide sequence ID" value="NZ_ANHY01000004.1"/>
</dbReference>
<proteinExistence type="predicted"/>
<evidence type="ECO:0000256" key="1">
    <source>
        <dbReference type="SAM" id="Phobius"/>
    </source>
</evidence>
<dbReference type="EMBL" id="ANHY01000004">
    <property type="protein sequence ID" value="EKV32071.1"/>
    <property type="molecule type" value="Genomic_DNA"/>
</dbReference>
<gene>
    <name evidence="2" type="ORF">C882_3135</name>
</gene>
<keyword evidence="1" id="KW-0812">Transmembrane</keyword>
<dbReference type="Proteomes" id="UP000009881">
    <property type="component" value="Unassembled WGS sequence"/>
</dbReference>